<accession>A0A9P1JCM2</accession>
<dbReference type="InterPro" id="IPR011063">
    <property type="entry name" value="TilS/TtcA_N"/>
</dbReference>
<dbReference type="PANTHER" id="PTHR43033:SF1">
    <property type="entry name" value="TRNA(ILE)-LYSIDINE SYNTHASE-RELATED"/>
    <property type="match status" value="1"/>
</dbReference>
<reference evidence="11" key="2">
    <citation type="journal article" date="2011" name="J. Biotechnol.">
        <title>Genome sequence of B. amyloliquefaciens type strain DSM7(T) reveals differences to plant-associated B. amyloliquefaciens FZB42.</title>
        <authorList>
            <person name="Ruckert C."/>
            <person name="Blom J."/>
            <person name="Chen X."/>
            <person name="Reva O."/>
            <person name="Borriss R."/>
        </authorList>
    </citation>
    <scope>NUCLEOTIDE SEQUENCE [LARGE SCALE GENOMIC DNA]</scope>
    <source>
        <strain evidence="11">DSM 7</strain>
    </source>
</reference>
<dbReference type="EC" id="6.3.4.19" evidence="8"/>
<comment type="function">
    <text evidence="8">Ligates lysine onto the cytidine present at position 34 of the AUA codon-specific tRNA(Ile) that contains the anticodon CAU, in an ATP-dependent manner. Cytidine is converted to lysidine, thus changing the amino acid specificity of the tRNA from methionine to isoleucine.</text>
</comment>
<evidence type="ECO:0000256" key="1">
    <source>
        <dbReference type="ARBA" id="ARBA00004496"/>
    </source>
</evidence>
<keyword evidence="2 8" id="KW-0963">Cytoplasm</keyword>
<keyword evidence="6 8" id="KW-0067">ATP-binding</keyword>
<dbReference type="GO" id="GO:0006400">
    <property type="term" value="P:tRNA modification"/>
    <property type="evidence" value="ECO:0007669"/>
    <property type="project" value="UniProtKB-UniRule"/>
</dbReference>
<dbReference type="InterPro" id="IPR012795">
    <property type="entry name" value="tRNA_Ile_lys_synt_N"/>
</dbReference>
<dbReference type="SUPFAM" id="SSF56037">
    <property type="entry name" value="PheT/TilS domain"/>
    <property type="match status" value="1"/>
</dbReference>
<comment type="subcellular location">
    <subcellularLocation>
        <location evidence="1 8">Cytoplasm</location>
    </subcellularLocation>
</comment>
<dbReference type="SUPFAM" id="SSF82829">
    <property type="entry name" value="MesJ substrate recognition domain-like"/>
    <property type="match status" value="1"/>
</dbReference>
<keyword evidence="4 8" id="KW-0819">tRNA processing</keyword>
<comment type="catalytic activity">
    <reaction evidence="7 8">
        <text>cytidine(34) in tRNA(Ile2) + L-lysine + ATP = lysidine(34) in tRNA(Ile2) + AMP + diphosphate + H(+)</text>
        <dbReference type="Rhea" id="RHEA:43744"/>
        <dbReference type="Rhea" id="RHEA-COMP:10625"/>
        <dbReference type="Rhea" id="RHEA-COMP:10670"/>
        <dbReference type="ChEBI" id="CHEBI:15378"/>
        <dbReference type="ChEBI" id="CHEBI:30616"/>
        <dbReference type="ChEBI" id="CHEBI:32551"/>
        <dbReference type="ChEBI" id="CHEBI:33019"/>
        <dbReference type="ChEBI" id="CHEBI:82748"/>
        <dbReference type="ChEBI" id="CHEBI:83665"/>
        <dbReference type="ChEBI" id="CHEBI:456215"/>
        <dbReference type="EC" id="6.3.4.19"/>
    </reaction>
</comment>
<dbReference type="InterPro" id="IPR015262">
    <property type="entry name" value="tRNA_Ile_lys_synt_subst-bd"/>
</dbReference>
<dbReference type="InterPro" id="IPR014729">
    <property type="entry name" value="Rossmann-like_a/b/a_fold"/>
</dbReference>
<dbReference type="InterPro" id="IPR012094">
    <property type="entry name" value="tRNA_Ile_lys_synt"/>
</dbReference>
<sequence>MYIFKKPAHREGDIVKSVEDFFKTYHLQAEGETIIAGVSGGPDSMALLSMLNKHFGKSSVIIAAHVDHQFRGSESEEDMKFVQSYCEAEHILCETVQIDVSAYAKKNKLNKQAAARDCRYQFFKDLMAKHQAKFLALAHHGDDQVETMLMRLAKGTLGAGLAGMQPVREFASGLLIRPFLYAAKDEILEYCRQERLSYRTDESNTKDDYTRNRFRKTVLPFLKQESPDVHKMFQKVSEALTEDEQYLQSLTKERMNKVITSKSDTSVEVSSSQLLALPIPLQRRGVQLILNYLYENVPSSFSARHIQQFLEWAENGSASGVLDFPKGLKVVKSYQTCLFTFEQWQCEKVPFELQLQGAEGETAVLPNGFMIEVADQADPHITNGNAVFMTSRNKVQFPLTIRTRKIGDRIKLKGMNGSKKVKDIFIDHKLPLRDRDVWPIVTDASGEIIWLPGLKKSIFDDLVIPNSDRIVLQYRQHEKCRGQALT</sequence>
<keyword evidence="5 8" id="KW-0547">Nucleotide-binding</keyword>
<evidence type="ECO:0000313" key="10">
    <source>
        <dbReference type="EMBL" id="CBI41193.1"/>
    </source>
</evidence>
<dbReference type="SMART" id="SM00977">
    <property type="entry name" value="TilS_C"/>
    <property type="match status" value="1"/>
</dbReference>
<evidence type="ECO:0000256" key="2">
    <source>
        <dbReference type="ARBA" id="ARBA00022490"/>
    </source>
</evidence>
<evidence type="ECO:0000256" key="8">
    <source>
        <dbReference type="HAMAP-Rule" id="MF_01161"/>
    </source>
</evidence>
<dbReference type="Proteomes" id="UP000006562">
    <property type="component" value="Chromosome"/>
</dbReference>
<dbReference type="GO" id="GO:0005737">
    <property type="term" value="C:cytoplasm"/>
    <property type="evidence" value="ECO:0007669"/>
    <property type="project" value="UniProtKB-SubCell"/>
</dbReference>
<dbReference type="EMBL" id="FN597644">
    <property type="protein sequence ID" value="CBI41193.1"/>
    <property type="molecule type" value="Genomic_DNA"/>
</dbReference>
<evidence type="ECO:0000313" key="11">
    <source>
        <dbReference type="Proteomes" id="UP000006562"/>
    </source>
</evidence>
<gene>
    <name evidence="8 10" type="primary">tilS</name>
    <name evidence="10" type="ordered locus">BAMF_0067</name>
</gene>
<evidence type="ECO:0000256" key="3">
    <source>
        <dbReference type="ARBA" id="ARBA00022598"/>
    </source>
</evidence>
<evidence type="ECO:0000256" key="4">
    <source>
        <dbReference type="ARBA" id="ARBA00022694"/>
    </source>
</evidence>
<dbReference type="NCBIfam" id="TIGR02432">
    <property type="entry name" value="lysidine_TilS_N"/>
    <property type="match status" value="1"/>
</dbReference>
<name>A0A9P1JCM2_BACAS</name>
<organism evidence="10 11">
    <name type="scientific">Bacillus amyloliquefaciens (strain ATCC 23350 / DSM 7 / BCRC 11601 / CCUG 28519 / NBRC 15535 / NRRL B-14393 / F)</name>
    <dbReference type="NCBI Taxonomy" id="692420"/>
    <lineage>
        <taxon>Bacteria</taxon>
        <taxon>Bacillati</taxon>
        <taxon>Bacillota</taxon>
        <taxon>Bacilli</taxon>
        <taxon>Bacillales</taxon>
        <taxon>Bacillaceae</taxon>
        <taxon>Bacillus</taxon>
        <taxon>Bacillus amyloliquefaciens group</taxon>
    </lineage>
</organism>
<feature type="binding site" evidence="8">
    <location>
        <begin position="39"/>
        <end position="44"/>
    </location>
    <ligand>
        <name>ATP</name>
        <dbReference type="ChEBI" id="CHEBI:30616"/>
    </ligand>
</feature>
<feature type="domain" description="Lysidine-tRNA(Ile) synthetase C-terminal" evidence="9">
    <location>
        <begin position="399"/>
        <end position="474"/>
    </location>
</feature>
<dbReference type="GO" id="GO:0005524">
    <property type="term" value="F:ATP binding"/>
    <property type="evidence" value="ECO:0007669"/>
    <property type="project" value="UniProtKB-UniRule"/>
</dbReference>
<evidence type="ECO:0000256" key="7">
    <source>
        <dbReference type="ARBA" id="ARBA00048539"/>
    </source>
</evidence>
<protein>
    <recommendedName>
        <fullName evidence="8">tRNA(Ile)-lysidine synthase</fullName>
        <ecNumber evidence="8">6.3.4.19</ecNumber>
    </recommendedName>
    <alternativeName>
        <fullName evidence="8">tRNA(Ile)-2-lysyl-cytidine synthase</fullName>
    </alternativeName>
    <alternativeName>
        <fullName evidence="8">tRNA(Ile)-lysidine synthetase</fullName>
    </alternativeName>
</protein>
<dbReference type="Gene3D" id="3.30.465.60">
    <property type="match status" value="1"/>
</dbReference>
<dbReference type="Gene3D" id="3.40.50.620">
    <property type="entry name" value="HUPs"/>
    <property type="match status" value="1"/>
</dbReference>
<dbReference type="PANTHER" id="PTHR43033">
    <property type="entry name" value="TRNA(ILE)-LYSIDINE SYNTHASE-RELATED"/>
    <property type="match status" value="1"/>
</dbReference>
<evidence type="ECO:0000256" key="5">
    <source>
        <dbReference type="ARBA" id="ARBA00022741"/>
    </source>
</evidence>
<dbReference type="HAMAP" id="MF_01161">
    <property type="entry name" value="tRNA_Ile_lys_synt"/>
    <property type="match status" value="1"/>
</dbReference>
<evidence type="ECO:0000259" key="9">
    <source>
        <dbReference type="SMART" id="SM00977"/>
    </source>
</evidence>
<dbReference type="Pfam" id="PF01171">
    <property type="entry name" value="ATP_bind_3"/>
    <property type="match status" value="1"/>
</dbReference>
<dbReference type="CDD" id="cd01992">
    <property type="entry name" value="TilS_N"/>
    <property type="match status" value="1"/>
</dbReference>
<comment type="domain">
    <text evidence="8">The N-terminal region contains the highly conserved SGGXDS motif, predicted to be a P-loop motif involved in ATP binding.</text>
</comment>
<dbReference type="InterPro" id="IPR012796">
    <property type="entry name" value="Lysidine-tRNA-synth_C"/>
</dbReference>
<comment type="similarity">
    <text evidence="8">Belongs to the tRNA(Ile)-lysidine synthase family.</text>
</comment>
<dbReference type="Pfam" id="PF11734">
    <property type="entry name" value="TilS_C"/>
    <property type="match status" value="1"/>
</dbReference>
<dbReference type="Pfam" id="PF09179">
    <property type="entry name" value="TilS"/>
    <property type="match status" value="1"/>
</dbReference>
<dbReference type="KEGG" id="bao:BAMF_0067"/>
<keyword evidence="11" id="KW-1185">Reference proteome</keyword>
<dbReference type="GO" id="GO:0032267">
    <property type="term" value="F:tRNA(Ile)-lysidine synthase activity"/>
    <property type="evidence" value="ECO:0007669"/>
    <property type="project" value="UniProtKB-EC"/>
</dbReference>
<keyword evidence="3 8" id="KW-0436">Ligase</keyword>
<dbReference type="SUPFAM" id="SSF52402">
    <property type="entry name" value="Adenine nucleotide alpha hydrolases-like"/>
    <property type="match status" value="1"/>
</dbReference>
<dbReference type="AlphaFoldDB" id="A0A9P1JCM2"/>
<proteinExistence type="inferred from homology"/>
<evidence type="ECO:0000256" key="6">
    <source>
        <dbReference type="ARBA" id="ARBA00022840"/>
    </source>
</evidence>
<reference evidence="10 11" key="1">
    <citation type="journal article" date="2011" name="Int. J. Syst. Evol. Microbiol.">
        <title>Relationship of Bacillus amyloliquefaciens clades associated with strains DSM 7T and FZB42T: a proposal for Bacillus amyloliquefaciens subsp. amyloliquefaciens subsp. nov. and Bacillus amyloliquefaciens subsp. plantarum subsp. nov. based on complete genome sequence comparisons.</title>
        <authorList>
            <person name="Borriss R."/>
            <person name="Chen X.H."/>
            <person name="Rueckert C."/>
            <person name="Blom J."/>
            <person name="Becker A."/>
            <person name="Baumgarth B."/>
            <person name="Fan B."/>
            <person name="Pukall R."/>
            <person name="Schumann P."/>
            <person name="Sproer C."/>
            <person name="Junge H."/>
            <person name="Vater J."/>
            <person name="Puhler A."/>
            <person name="Klenk H.P."/>
        </authorList>
    </citation>
    <scope>NUCLEOTIDE SEQUENCE [LARGE SCALE GENOMIC DNA]</scope>
    <source>
        <strain evidence="11">DSM 7</strain>
    </source>
</reference>
<dbReference type="NCBIfam" id="TIGR02433">
    <property type="entry name" value="lysidine_TilS_C"/>
    <property type="match status" value="1"/>
</dbReference>